<evidence type="ECO:0000259" key="4">
    <source>
        <dbReference type="PROSITE" id="PS50043"/>
    </source>
</evidence>
<evidence type="ECO:0000313" key="6">
    <source>
        <dbReference type="Proteomes" id="UP000661696"/>
    </source>
</evidence>
<dbReference type="InterPro" id="IPR016032">
    <property type="entry name" value="Sig_transdc_resp-reg_C-effctor"/>
</dbReference>
<dbReference type="Gene3D" id="1.10.10.10">
    <property type="entry name" value="Winged helix-like DNA-binding domain superfamily/Winged helix DNA-binding domain"/>
    <property type="match status" value="1"/>
</dbReference>
<keyword evidence="1" id="KW-0805">Transcription regulation</keyword>
<organism evidence="5 6">
    <name type="scientific">Chryseobacterium endalhagicum</name>
    <dbReference type="NCBI Taxonomy" id="2797638"/>
    <lineage>
        <taxon>Bacteria</taxon>
        <taxon>Pseudomonadati</taxon>
        <taxon>Bacteroidota</taxon>
        <taxon>Flavobacteriia</taxon>
        <taxon>Flavobacteriales</taxon>
        <taxon>Weeksellaceae</taxon>
        <taxon>Chryseobacterium group</taxon>
        <taxon>Chryseobacterium</taxon>
    </lineage>
</organism>
<evidence type="ECO:0000256" key="2">
    <source>
        <dbReference type="ARBA" id="ARBA00023125"/>
    </source>
</evidence>
<reference evidence="5 6" key="1">
    <citation type="submission" date="2020-12" db="EMBL/GenBank/DDBJ databases">
        <title>Chryseobacterium endoalhailicus sp. nov., isolated from seed of leguminous plant.</title>
        <authorList>
            <person name="Zhang X."/>
        </authorList>
    </citation>
    <scope>NUCLEOTIDE SEQUENCE [LARGE SCALE GENOMIC DNA]</scope>
    <source>
        <strain evidence="5 6">L7</strain>
    </source>
</reference>
<keyword evidence="2" id="KW-0238">DNA-binding</keyword>
<dbReference type="InterPro" id="IPR035965">
    <property type="entry name" value="PAS-like_dom_sf"/>
</dbReference>
<dbReference type="PANTHER" id="PTHR44688:SF16">
    <property type="entry name" value="DNA-BINDING TRANSCRIPTIONAL ACTIVATOR DEVR_DOSR"/>
    <property type="match status" value="1"/>
</dbReference>
<gene>
    <name evidence="5" type="ORF">JET18_15820</name>
</gene>
<comment type="caution">
    <text evidence="5">The sequence shown here is derived from an EMBL/GenBank/DDBJ whole genome shotgun (WGS) entry which is preliminary data.</text>
</comment>
<dbReference type="SUPFAM" id="SSF46894">
    <property type="entry name" value="C-terminal effector domain of the bipartite response regulators"/>
    <property type="match status" value="1"/>
</dbReference>
<evidence type="ECO:0000313" key="5">
    <source>
        <dbReference type="EMBL" id="MBL1222319.1"/>
    </source>
</evidence>
<feature type="domain" description="HTH luxR-type" evidence="4">
    <location>
        <begin position="196"/>
        <end position="261"/>
    </location>
</feature>
<keyword evidence="3" id="KW-0804">Transcription</keyword>
<dbReference type="Proteomes" id="UP000661696">
    <property type="component" value="Unassembled WGS sequence"/>
</dbReference>
<dbReference type="InterPro" id="IPR036388">
    <property type="entry name" value="WH-like_DNA-bd_sf"/>
</dbReference>
<proteinExistence type="predicted"/>
<evidence type="ECO:0000256" key="1">
    <source>
        <dbReference type="ARBA" id="ARBA00023015"/>
    </source>
</evidence>
<dbReference type="PANTHER" id="PTHR44688">
    <property type="entry name" value="DNA-BINDING TRANSCRIPTIONAL ACTIVATOR DEVR_DOSR"/>
    <property type="match status" value="1"/>
</dbReference>
<dbReference type="PROSITE" id="PS50043">
    <property type="entry name" value="HTH_LUXR_2"/>
    <property type="match status" value="1"/>
</dbReference>
<dbReference type="SUPFAM" id="SSF55785">
    <property type="entry name" value="PYP-like sensor domain (PAS domain)"/>
    <property type="match status" value="1"/>
</dbReference>
<dbReference type="Pfam" id="PF00196">
    <property type="entry name" value="GerE"/>
    <property type="match status" value="1"/>
</dbReference>
<dbReference type="PRINTS" id="PR00038">
    <property type="entry name" value="HTHLUXR"/>
</dbReference>
<name>A0ABS1QI82_9FLAO</name>
<dbReference type="PROSITE" id="PS00622">
    <property type="entry name" value="HTH_LUXR_1"/>
    <property type="match status" value="1"/>
</dbReference>
<protein>
    <submittedName>
        <fullName evidence="5">Helix-turn-helix transcriptional regulator</fullName>
    </submittedName>
</protein>
<evidence type="ECO:0000256" key="3">
    <source>
        <dbReference type="ARBA" id="ARBA00023163"/>
    </source>
</evidence>
<dbReference type="CDD" id="cd06170">
    <property type="entry name" value="LuxR_C_like"/>
    <property type="match status" value="1"/>
</dbReference>
<accession>A0ABS1QI82</accession>
<dbReference type="Gene3D" id="3.30.450.20">
    <property type="entry name" value="PAS domain"/>
    <property type="match status" value="1"/>
</dbReference>
<dbReference type="RefSeq" id="WP_202092605.1">
    <property type="nucleotide sequence ID" value="NZ_JAELVM010000003.1"/>
</dbReference>
<dbReference type="SMART" id="SM00421">
    <property type="entry name" value="HTH_LUXR"/>
    <property type="match status" value="1"/>
</dbReference>
<keyword evidence="6" id="KW-1185">Reference proteome</keyword>
<dbReference type="EMBL" id="JAELVM010000003">
    <property type="protein sequence ID" value="MBL1222319.1"/>
    <property type="molecule type" value="Genomic_DNA"/>
</dbReference>
<dbReference type="InterPro" id="IPR000792">
    <property type="entry name" value="Tscrpt_reg_LuxR_C"/>
</dbReference>
<sequence>MEILKSTNPYQFIDPKRAVFPKEYGIDDLHVFFPFIESINTFAIGQFFWYISDNKDSKVHMVSNNVESLTPFTKEQWLSASGNFFIDLFHPHDQQYLLRAFAYSASVLLNTDEINRNSLTFNFYGRMLNEKKEYRWIMLTAPHNLINSYNEVEMSLLVIYDLSHLKISSMPVLSIMNFNNKEIQYFKHADQQMLEIHPELPQLTKREKEILILIAKGYNTPEIAKILFISYSTVENHKSNLRRKTNTKTAAELIAFTIKYNLIFV</sequence>